<dbReference type="GO" id="GO:0003700">
    <property type="term" value="F:DNA-binding transcription factor activity"/>
    <property type="evidence" value="ECO:0007669"/>
    <property type="project" value="InterPro"/>
</dbReference>
<name>A0A9Q0MH70_BLOTA</name>
<evidence type="ECO:0000256" key="6">
    <source>
        <dbReference type="SAM" id="MobiDB-lite"/>
    </source>
</evidence>
<dbReference type="GO" id="GO:0005634">
    <property type="term" value="C:nucleus"/>
    <property type="evidence" value="ECO:0007669"/>
    <property type="project" value="UniProtKB-SubCell"/>
</dbReference>
<evidence type="ECO:0000256" key="1">
    <source>
        <dbReference type="ARBA" id="ARBA00004123"/>
    </source>
</evidence>
<evidence type="ECO:0000256" key="2">
    <source>
        <dbReference type="ARBA" id="ARBA00022473"/>
    </source>
</evidence>
<keyword evidence="3" id="KW-0238">DNA-binding</keyword>
<dbReference type="InterPro" id="IPR001827">
    <property type="entry name" value="Homeobox_Antennapedia_CS"/>
</dbReference>
<feature type="compositionally biased region" description="Low complexity" evidence="6">
    <location>
        <begin position="125"/>
        <end position="145"/>
    </location>
</feature>
<evidence type="ECO:0000256" key="5">
    <source>
        <dbReference type="ARBA" id="ARBA00023242"/>
    </source>
</evidence>
<feature type="compositionally biased region" description="Low complexity" evidence="6">
    <location>
        <begin position="192"/>
        <end position="205"/>
    </location>
</feature>
<evidence type="ECO:0000256" key="4">
    <source>
        <dbReference type="ARBA" id="ARBA00023155"/>
    </source>
</evidence>
<dbReference type="EMBL" id="JAPWDV010000001">
    <property type="protein sequence ID" value="KAJ6224352.1"/>
    <property type="molecule type" value="Genomic_DNA"/>
</dbReference>
<keyword evidence="2" id="KW-0217">Developmental protein</keyword>
<feature type="compositionally biased region" description="Polar residues" evidence="6">
    <location>
        <begin position="89"/>
        <end position="98"/>
    </location>
</feature>
<comment type="caution">
    <text evidence="7">The sequence shown here is derived from an EMBL/GenBank/DDBJ whole genome shotgun (WGS) entry which is preliminary data.</text>
</comment>
<reference evidence="7" key="1">
    <citation type="submission" date="2022-12" db="EMBL/GenBank/DDBJ databases">
        <title>Genome assemblies of Blomia tropicalis.</title>
        <authorList>
            <person name="Cui Y."/>
        </authorList>
    </citation>
    <scope>NUCLEOTIDE SEQUENCE</scope>
    <source>
        <tissue evidence="7">Adult mites</tissue>
    </source>
</reference>
<dbReference type="PROSITE" id="PS00032">
    <property type="entry name" value="ANTENNAPEDIA"/>
    <property type="match status" value="1"/>
</dbReference>
<gene>
    <name evidence="7" type="ORF">RDWZM_002897</name>
</gene>
<feature type="compositionally biased region" description="Polar residues" evidence="6">
    <location>
        <begin position="219"/>
        <end position="229"/>
    </location>
</feature>
<keyword evidence="8" id="KW-1185">Reference proteome</keyword>
<feature type="region of interest" description="Disordered" evidence="6">
    <location>
        <begin position="40"/>
        <end position="98"/>
    </location>
</feature>
<feature type="region of interest" description="Disordered" evidence="6">
    <location>
        <begin position="111"/>
        <end position="238"/>
    </location>
</feature>
<proteinExistence type="predicted"/>
<dbReference type="GO" id="GO:0003677">
    <property type="term" value="F:DNA binding"/>
    <property type="evidence" value="ECO:0007669"/>
    <property type="project" value="UniProtKB-KW"/>
</dbReference>
<evidence type="ECO:0000313" key="7">
    <source>
        <dbReference type="EMBL" id="KAJ6224352.1"/>
    </source>
</evidence>
<sequence>MCDSMSPYFTNTGNSLPYLGGTVPGHHDQFNGDLNHQLVPCHENGRGPPIGPPHLLYSPQQPPHHQSIHYGHQQYPRFPPYDRLETKHCTNGSSQAETSPYYSSCAAAAAATANSGPPPPPSQVQPPSSLGPLQQQSQQQQQQQQQPPPPPSQAYDCSGRGSITPPSLDGSNGNNGPYGNCKMPPMLTHNDSMPPLSHNNSPSPHHGQHPIYGNGPVGSPTQNSNSNSLIYPWMRSQF</sequence>
<evidence type="ECO:0000256" key="3">
    <source>
        <dbReference type="ARBA" id="ARBA00023125"/>
    </source>
</evidence>
<dbReference type="Proteomes" id="UP001142055">
    <property type="component" value="Chromosome 1"/>
</dbReference>
<protein>
    <recommendedName>
        <fullName evidence="9">Antennapedia</fullName>
    </recommendedName>
</protein>
<evidence type="ECO:0000313" key="8">
    <source>
        <dbReference type="Proteomes" id="UP001142055"/>
    </source>
</evidence>
<keyword evidence="5" id="KW-0539">Nucleus</keyword>
<keyword evidence="4" id="KW-0371">Homeobox</keyword>
<evidence type="ECO:0008006" key="9">
    <source>
        <dbReference type="Google" id="ProtNLM"/>
    </source>
</evidence>
<feature type="non-terminal residue" evidence="7">
    <location>
        <position position="238"/>
    </location>
</feature>
<comment type="subcellular location">
    <subcellularLocation>
        <location evidence="1">Nucleus</location>
    </subcellularLocation>
</comment>
<dbReference type="AlphaFoldDB" id="A0A9Q0MH70"/>
<organism evidence="7 8">
    <name type="scientific">Blomia tropicalis</name>
    <name type="common">Mite</name>
    <dbReference type="NCBI Taxonomy" id="40697"/>
    <lineage>
        <taxon>Eukaryota</taxon>
        <taxon>Metazoa</taxon>
        <taxon>Ecdysozoa</taxon>
        <taxon>Arthropoda</taxon>
        <taxon>Chelicerata</taxon>
        <taxon>Arachnida</taxon>
        <taxon>Acari</taxon>
        <taxon>Acariformes</taxon>
        <taxon>Sarcoptiformes</taxon>
        <taxon>Astigmata</taxon>
        <taxon>Glycyphagoidea</taxon>
        <taxon>Echimyopodidae</taxon>
        <taxon>Blomia</taxon>
    </lineage>
</organism>
<accession>A0A9Q0MH70</accession>